<evidence type="ECO:0000313" key="1">
    <source>
        <dbReference type="EMBL" id="KXA05055.1"/>
    </source>
</evidence>
<dbReference type="EMBL" id="LRPU01000208">
    <property type="protein sequence ID" value="KXA05055.1"/>
    <property type="molecule type" value="Genomic_DNA"/>
</dbReference>
<evidence type="ECO:0000313" key="2">
    <source>
        <dbReference type="Proteomes" id="UP000070646"/>
    </source>
</evidence>
<proteinExistence type="predicted"/>
<dbReference type="PATRIC" id="fig|1502.174.peg.3150"/>
<organism evidence="1 2">
    <name type="scientific">Clostridium perfringens</name>
    <dbReference type="NCBI Taxonomy" id="1502"/>
    <lineage>
        <taxon>Bacteria</taxon>
        <taxon>Bacillati</taxon>
        <taxon>Bacillota</taxon>
        <taxon>Clostridia</taxon>
        <taxon>Eubacteriales</taxon>
        <taxon>Clostridiaceae</taxon>
        <taxon>Clostridium</taxon>
    </lineage>
</organism>
<reference evidence="1 2" key="1">
    <citation type="submission" date="2016-01" db="EMBL/GenBank/DDBJ databases">
        <authorList>
            <person name="Oliw E.H."/>
        </authorList>
    </citation>
    <scope>NUCLEOTIDE SEQUENCE [LARGE SCALE GENOMIC DNA]</scope>
    <source>
        <strain evidence="1 2">MJR7757A</strain>
    </source>
</reference>
<gene>
    <name evidence="1" type="ORF">HMPREF3222_03123</name>
</gene>
<comment type="caution">
    <text evidence="1">The sequence shown here is derived from an EMBL/GenBank/DDBJ whole genome shotgun (WGS) entry which is preliminary data.</text>
</comment>
<sequence>MIIMLNKKIDIKGLYIGKSKESKETILLNDFKSNKNIKTLGIGTLGVGRATHINSNNISNQLP</sequence>
<dbReference type="Proteomes" id="UP000070646">
    <property type="component" value="Unassembled WGS sequence"/>
</dbReference>
<dbReference type="AlphaFoldDB" id="A0A133MLX3"/>
<accession>A0A133MLX3</accession>
<name>A0A133MLX3_CLOPF</name>
<protein>
    <submittedName>
        <fullName evidence="1">Uncharacterized protein</fullName>
    </submittedName>
</protein>